<accession>A0A9R0RQF8</accession>
<dbReference type="InterPro" id="IPR001943">
    <property type="entry name" value="UVR_dom"/>
</dbReference>
<evidence type="ECO:0000313" key="4">
    <source>
        <dbReference type="EMBL" id="VAH64271.1"/>
    </source>
</evidence>
<proteinExistence type="predicted"/>
<dbReference type="EMBL" id="LT934115">
    <property type="protein sequence ID" value="VAH64271.1"/>
    <property type="molecule type" value="Genomic_DNA"/>
</dbReference>
<feature type="coiled-coil region" evidence="1">
    <location>
        <begin position="65"/>
        <end position="118"/>
    </location>
</feature>
<evidence type="ECO:0000256" key="2">
    <source>
        <dbReference type="SAM" id="MobiDB-lite"/>
    </source>
</evidence>
<keyword evidence="5" id="KW-1185">Reference proteome</keyword>
<dbReference type="PANTHER" id="PTHR48439:SF1">
    <property type="entry name" value="HEMIMETHYLATED DNA-BINDING DOMAIN-CONTAINING PROTEIN"/>
    <property type="match status" value="1"/>
</dbReference>
<dbReference type="InterPro" id="IPR053189">
    <property type="entry name" value="Clp_protease_adapter_ClpF"/>
</dbReference>
<evidence type="ECO:0000256" key="1">
    <source>
        <dbReference type="SAM" id="Coils"/>
    </source>
</evidence>
<dbReference type="Gramene" id="TRITD3Av1G193550.1">
    <property type="protein sequence ID" value="TRITD3Av1G193550.1"/>
    <property type="gene ID" value="TRITD3Av1G193550"/>
</dbReference>
<dbReference type="Pfam" id="PF02151">
    <property type="entry name" value="UVR"/>
    <property type="match status" value="1"/>
</dbReference>
<dbReference type="Proteomes" id="UP000324705">
    <property type="component" value="Chromosome 3A"/>
</dbReference>
<gene>
    <name evidence="4" type="ORF">TRITD_3Av1G193550</name>
</gene>
<dbReference type="AlphaFoldDB" id="A0A9R0RQF8"/>
<name>A0A9R0RQF8_TRITD</name>
<reference evidence="4 5" key="1">
    <citation type="submission" date="2017-09" db="EMBL/GenBank/DDBJ databases">
        <authorList>
            <consortium name="International Durum Wheat Genome Sequencing Consortium (IDWGSC)"/>
            <person name="Milanesi L."/>
        </authorList>
    </citation>
    <scope>NUCLEOTIDE SEQUENCE [LARGE SCALE GENOMIC DNA]</scope>
    <source>
        <strain evidence="5">cv. Svevo</strain>
    </source>
</reference>
<keyword evidence="1" id="KW-0175">Coiled coil</keyword>
<sequence>MGTNRGKINTTVRTNARWFFGGDARNSNSNDNAAARLERSESANEDILIFYFQLDVQTRIQYALNIEQFDAAKQLREKLAEIETEVTRQREAKRGSSKNEAQDKSLNLLRARADLQNAIESENYALAAELRDTISKLEGDSLALSAKALAYQSVKYEFRLGQKVLVDVYADPELLVAYVAEENLSEAEESEKGRFEHPYTEFLFYGEDTTRDFIPVKQLREKYDQPRYEASGDENDDDGTTNS</sequence>
<dbReference type="PANTHER" id="PTHR48439">
    <property type="entry name" value="HEMIMETHYLATED DNA-BINDING DOMAIN-CONTAINING PROTEIN"/>
    <property type="match status" value="1"/>
</dbReference>
<evidence type="ECO:0000259" key="3">
    <source>
        <dbReference type="Pfam" id="PF02151"/>
    </source>
</evidence>
<feature type="compositionally biased region" description="Acidic residues" evidence="2">
    <location>
        <begin position="231"/>
        <end position="243"/>
    </location>
</feature>
<evidence type="ECO:0000313" key="5">
    <source>
        <dbReference type="Proteomes" id="UP000324705"/>
    </source>
</evidence>
<feature type="region of interest" description="Disordered" evidence="2">
    <location>
        <begin position="219"/>
        <end position="243"/>
    </location>
</feature>
<protein>
    <recommendedName>
        <fullName evidence="3">UVR domain-containing protein</fullName>
    </recommendedName>
</protein>
<organism evidence="4 5">
    <name type="scientific">Triticum turgidum subsp. durum</name>
    <name type="common">Durum wheat</name>
    <name type="synonym">Triticum durum</name>
    <dbReference type="NCBI Taxonomy" id="4567"/>
    <lineage>
        <taxon>Eukaryota</taxon>
        <taxon>Viridiplantae</taxon>
        <taxon>Streptophyta</taxon>
        <taxon>Embryophyta</taxon>
        <taxon>Tracheophyta</taxon>
        <taxon>Spermatophyta</taxon>
        <taxon>Magnoliopsida</taxon>
        <taxon>Liliopsida</taxon>
        <taxon>Poales</taxon>
        <taxon>Poaceae</taxon>
        <taxon>BOP clade</taxon>
        <taxon>Pooideae</taxon>
        <taxon>Triticodae</taxon>
        <taxon>Triticeae</taxon>
        <taxon>Triticinae</taxon>
        <taxon>Triticum</taxon>
    </lineage>
</organism>
<feature type="domain" description="UVR" evidence="3">
    <location>
        <begin position="112"/>
        <end position="138"/>
    </location>
</feature>